<evidence type="ECO:0000256" key="1">
    <source>
        <dbReference type="SAM" id="Phobius"/>
    </source>
</evidence>
<keyword evidence="3" id="KW-1185">Reference proteome</keyword>
<organism evidence="2 3">
    <name type="scientific">Neorhodopirellula pilleata</name>
    <dbReference type="NCBI Taxonomy" id="2714738"/>
    <lineage>
        <taxon>Bacteria</taxon>
        <taxon>Pseudomonadati</taxon>
        <taxon>Planctomycetota</taxon>
        <taxon>Planctomycetia</taxon>
        <taxon>Pirellulales</taxon>
        <taxon>Pirellulaceae</taxon>
        <taxon>Neorhodopirellula</taxon>
    </lineage>
</organism>
<evidence type="ECO:0000313" key="3">
    <source>
        <dbReference type="Proteomes" id="UP000316213"/>
    </source>
</evidence>
<feature type="transmembrane region" description="Helical" evidence="1">
    <location>
        <begin position="49"/>
        <end position="65"/>
    </location>
</feature>
<evidence type="ECO:0008006" key="4">
    <source>
        <dbReference type="Google" id="ProtNLM"/>
    </source>
</evidence>
<dbReference type="RefSeq" id="WP_146575784.1">
    <property type="nucleotide sequence ID" value="NZ_SJPM01000001.1"/>
</dbReference>
<dbReference type="OrthoDB" id="289170at2"/>
<keyword evidence="1" id="KW-1133">Transmembrane helix</keyword>
<comment type="caution">
    <text evidence="2">The sequence shown here is derived from an EMBL/GenBank/DDBJ whole genome shotgun (WGS) entry which is preliminary data.</text>
</comment>
<reference evidence="2 3" key="1">
    <citation type="submission" date="2019-02" db="EMBL/GenBank/DDBJ databases">
        <title>Deep-cultivation of Planctomycetes and their phenomic and genomic characterization uncovers novel biology.</title>
        <authorList>
            <person name="Wiegand S."/>
            <person name="Jogler M."/>
            <person name="Boedeker C."/>
            <person name="Pinto D."/>
            <person name="Vollmers J."/>
            <person name="Rivas-Marin E."/>
            <person name="Kohn T."/>
            <person name="Peeters S.H."/>
            <person name="Heuer A."/>
            <person name="Rast P."/>
            <person name="Oberbeckmann S."/>
            <person name="Bunk B."/>
            <person name="Jeske O."/>
            <person name="Meyerdierks A."/>
            <person name="Storesund J.E."/>
            <person name="Kallscheuer N."/>
            <person name="Luecker S."/>
            <person name="Lage O.M."/>
            <person name="Pohl T."/>
            <person name="Merkel B.J."/>
            <person name="Hornburger P."/>
            <person name="Mueller R.-W."/>
            <person name="Bruemmer F."/>
            <person name="Labrenz M."/>
            <person name="Spormann A.M."/>
            <person name="Op Den Camp H."/>
            <person name="Overmann J."/>
            <person name="Amann R."/>
            <person name="Jetten M.S.M."/>
            <person name="Mascher T."/>
            <person name="Medema M.H."/>
            <person name="Devos D.P."/>
            <person name="Kaster A.-K."/>
            <person name="Ovreas L."/>
            <person name="Rohde M."/>
            <person name="Galperin M.Y."/>
            <person name="Jogler C."/>
        </authorList>
    </citation>
    <scope>NUCLEOTIDE SEQUENCE [LARGE SCALE GENOMIC DNA]</scope>
    <source>
        <strain evidence="2 3">Pla100</strain>
    </source>
</reference>
<dbReference type="EMBL" id="SJPM01000001">
    <property type="protein sequence ID" value="TWU03218.1"/>
    <property type="molecule type" value="Genomic_DNA"/>
</dbReference>
<name>A0A5C6AUF7_9BACT</name>
<protein>
    <recommendedName>
        <fullName evidence="4">DUF3618 domain-containing protein</fullName>
    </recommendedName>
</protein>
<gene>
    <name evidence="2" type="ORF">Pla100_01360</name>
</gene>
<accession>A0A5C6AUF7</accession>
<evidence type="ECO:0000313" key="2">
    <source>
        <dbReference type="EMBL" id="TWU03218.1"/>
    </source>
</evidence>
<sequence length="136" mass="15218">MSNTLATKKQAAAIKQRMQEIRTQLPYDVDVARQSARELSDWRYHMGRYPWLLVGAAVVVGYVMVPHRKKSEVKVIHHDFGNQGDDALRPQPAKRGLIGGIGGAIATMAMKQAATVIAHQVSQRFSLPHEKSHDRH</sequence>
<keyword evidence="1" id="KW-0472">Membrane</keyword>
<proteinExistence type="predicted"/>
<dbReference type="AlphaFoldDB" id="A0A5C6AUF7"/>
<dbReference type="Proteomes" id="UP000316213">
    <property type="component" value="Unassembled WGS sequence"/>
</dbReference>
<keyword evidence="1" id="KW-0812">Transmembrane</keyword>